<reference evidence="1 2" key="1">
    <citation type="submission" date="2010-04" db="EMBL/GenBank/DDBJ databases">
        <title>The genome of Herbaspirillum seropedicae SmR1, an endophytic, nitrogen-fixing, plant-growth promoting beta-Proteobacteria.</title>
        <authorList>
            <person name="Pedrosa F.O."/>
            <person name="Monteiro R.A."/>
            <person name="Wassem R."/>
            <person name="Cruz L.M."/>
            <person name="Ayub R.A."/>
            <person name="Colauto N.B."/>
            <person name="Fernandez M.A."/>
            <person name="Fungaro M.H.P."/>
            <person name="Grisard E.C."/>
            <person name="Hungria M."/>
            <person name="Madeira H.M.F."/>
            <person name="Nodari R.O."/>
            <person name="Osaku C.A."/>
            <person name="Petzl-Erler M.L."/>
            <person name="Terenzi H."/>
            <person name="Vieira L.G.E."/>
            <person name="Almeida M.I.M."/>
            <person name="Alves L.R."/>
            <person name="Arantes O.M.N."/>
            <person name="Balsanelli E."/>
            <person name="Barcellos F.G."/>
            <person name="Baura V.A."/>
            <person name="Binde D.R."/>
            <person name="Campo R.J."/>
            <person name="Chubatsu L.S."/>
            <person name="Chueire L.M.O."/>
            <person name="Ciferri R.R."/>
            <person name="Correa L.C."/>
            <person name="da Conceicao Silva J.L."/>
            <person name="Dabul A.N.G."/>
            <person name="Dambros B.P."/>
            <person name="Faoro H."/>
            <person name="Favetti A."/>
            <person name="Friedermann G."/>
            <person name="Furlaneto M.C."/>
            <person name="Gasques L.S."/>
            <person name="Gimenes C.C.T."/>
            <person name="Gioppo N.M.R."/>
            <person name="Glienke-Blanco C."/>
            <person name="Godoy L.P."/>
            <person name="Guerra M.P."/>
            <person name="Karp S."/>
            <person name="Kava-Cordeiro V."/>
            <person name="Margarido V.P."/>
            <person name="Mathioni S.M."/>
            <person name="Menck-Soares M.A."/>
            <person name="Murace N.K."/>
            <person name="Nicolas M.F."/>
            <person name="Oliveira C.E.C."/>
            <person name="Pagnan N.A.B."/>
            <person name="Pamphile J.A."/>
            <person name="Patussi E.V."/>
            <person name="Pereira L.F.P."/>
            <person name="Pereira-Ferrari L."/>
            <person name="Pinto F.G.S."/>
            <person name="Precoma C."/>
            <person name="Prioli A.J."/>
            <person name="Prioli S.M.A.P."/>
            <person name="Raittz R.T."/>
            <person name="Ramos H.J.O."/>
            <person name="Ribeiro E.M.S.F."/>
            <person name="Rigo L.U."/>
            <person name="Rocha C.L.M.S.C."/>
            <person name="Rocha S.N."/>
            <person name="Santos K."/>
            <person name="Satori D."/>
            <person name="Silva A.G."/>
            <person name="Simao R.C.G."/>
            <person name="Soares M.A.M."/>
            <person name="Souza E.M."/>
            <person name="Steffens M.B.R."/>
            <person name="Steindel M."/>
            <person name="Tadra-Sfeir M.Z."/>
            <person name="Takahashi E.K."/>
            <person name="Torres R.A."/>
            <person name="Valle J.S."/>
            <person name="Vernal J.I."/>
            <person name="Vilas-Boas L.A."/>
            <person name="Watanabe M.A.E."/>
            <person name="Weiss V.A."/>
            <person name="Yates M.A."/>
            <person name="Souza E.M."/>
        </authorList>
    </citation>
    <scope>NUCLEOTIDE SEQUENCE [LARGE SCALE GENOMIC DNA]</scope>
    <source>
        <strain evidence="1 2">SmR1</strain>
    </source>
</reference>
<dbReference type="GeneID" id="31910413"/>
<dbReference type="OrthoDB" id="9814134at2"/>
<dbReference type="HOGENOM" id="CLU_1515911_0_0_4"/>
<dbReference type="KEGG" id="hse:Hsero_0497"/>
<dbReference type="AlphaFoldDB" id="D8IXE1"/>
<dbReference type="eggNOG" id="COG3722">
    <property type="taxonomic scope" value="Bacteria"/>
</dbReference>
<dbReference type="RefSeq" id="WP_013232534.1">
    <property type="nucleotide sequence ID" value="NC_014323.1"/>
</dbReference>
<evidence type="ECO:0000313" key="2">
    <source>
        <dbReference type="Proteomes" id="UP000000329"/>
    </source>
</evidence>
<protein>
    <submittedName>
        <fullName evidence="1">Uncharacterized protein</fullName>
    </submittedName>
</protein>
<proteinExistence type="predicted"/>
<dbReference type="SUPFAM" id="SSF158668">
    <property type="entry name" value="MtlR-like"/>
    <property type="match status" value="1"/>
</dbReference>
<evidence type="ECO:0000313" key="1">
    <source>
        <dbReference type="EMBL" id="ADJ62016.1"/>
    </source>
</evidence>
<organism evidence="1 2">
    <name type="scientific">Herbaspirillum seropedicae (strain SmR1)</name>
    <dbReference type="NCBI Taxonomy" id="757424"/>
    <lineage>
        <taxon>Bacteria</taxon>
        <taxon>Pseudomonadati</taxon>
        <taxon>Pseudomonadota</taxon>
        <taxon>Betaproteobacteria</taxon>
        <taxon>Burkholderiales</taxon>
        <taxon>Oxalobacteraceae</taxon>
        <taxon>Herbaspirillum</taxon>
    </lineage>
</organism>
<dbReference type="PANTHER" id="PTHR37941:SF1">
    <property type="entry name" value="FUMARASE E-RELATED"/>
    <property type="match status" value="1"/>
</dbReference>
<dbReference type="STRING" id="757424.Hsero_0497"/>
<dbReference type="GO" id="GO:0045892">
    <property type="term" value="P:negative regulation of DNA-templated transcription"/>
    <property type="evidence" value="ECO:0007669"/>
    <property type="project" value="TreeGrafter"/>
</dbReference>
<dbReference type="Proteomes" id="UP000000329">
    <property type="component" value="Chromosome"/>
</dbReference>
<dbReference type="Gene3D" id="1.20.120.330">
    <property type="entry name" value="Nucleotidyltransferases domain 2"/>
    <property type="match status" value="1"/>
</dbReference>
<dbReference type="PANTHER" id="PTHR37941">
    <property type="entry name" value="FUMARASE E-RELATED"/>
    <property type="match status" value="1"/>
</dbReference>
<dbReference type="InterPro" id="IPR038026">
    <property type="entry name" value="MtlR-like_sf"/>
</dbReference>
<accession>D8IXE1</accession>
<gene>
    <name evidence="1" type="ordered locus">Hsero_0497</name>
</gene>
<sequence>MKFDPNSEEGQKRLITLIEEMEDQTDRGVAIVGAAWVEEAMTTALEFFLHSDPKSWNKLFTGDGPLSNFSAKIDLCSLLGMINGTIKTDLHIVRSIRNELAHQIVHRSEHTKLTFESSHISDRCRAIKCIAHENVQTPRTAFVRACAMLSSDFELLIYAGNKLPVGGKIIARSEAGK</sequence>
<dbReference type="InterPro" id="IPR007761">
    <property type="entry name" value="MtlR-like"/>
</dbReference>
<name>D8IXE1_HERSS</name>
<keyword evidence="2" id="KW-1185">Reference proteome</keyword>
<dbReference type="EMBL" id="CP002039">
    <property type="protein sequence ID" value="ADJ62016.1"/>
    <property type="molecule type" value="Genomic_DNA"/>
</dbReference>